<dbReference type="Pfam" id="PF17655">
    <property type="entry name" value="IRK_C"/>
    <property type="match status" value="1"/>
</dbReference>
<sequence length="496" mass="56136">MSALRRKFGDDYQVVTTSSSGSGFHQQQGSAHKKKRQRFVDKNGRCNVQHGNLGSETSRYLSDLFTTLVDLKWRWNLFIFILTYTVAWLFMASMWWVIAYIRGDLNKAHDEKYTPCVANVYNFPSAFLFFIETEATIGYGYRYITDKCPEGIILFLFQSILGSIVDAFLIGCMFIKMSQPKKRAETLMFSEHAVISMRDGKLTLMFRVGNLRNSHMVSAQIRCKLLKSRQTPEGEFLPLDQLELDVGFSTGADQLFLVSPLTICHVIDSKSPFYDLSQRSMQTEQFEIVVILEGIVETTGMTCQARTSYTEDEVLWGHRFFPVISLEEGFFKVDYSQFHATFEVPTPPYSVKEQEEMLLMSSPLIAPAVGNSKERNNSIECLDGLDDIGTKIPSKLQKMTGREDFPKKLLRMSSTTSEKAYSMGDLPMKLQRISSVPGNSEEKLISKTTKMLSDPMSQSISDLPPKLQRLSGGGGGGRMDGNLPPKLRKMNSDRFT</sequence>
<gene>
    <name evidence="23" type="primary">LOC113420255</name>
    <name evidence="22" type="synonym">LOC113420235</name>
</gene>
<dbReference type="PRINTS" id="PR01320">
    <property type="entry name" value="KIRCHANNEL"/>
</dbReference>
<evidence type="ECO:0000256" key="14">
    <source>
        <dbReference type="ARBA" id="ARBA00032145"/>
    </source>
</evidence>
<evidence type="ECO:0000313" key="23">
    <source>
        <dbReference type="RefSeq" id="XP_026535883.1"/>
    </source>
</evidence>
<dbReference type="InterPro" id="IPR003274">
    <property type="entry name" value="K_chnl_inward-rec_Kir3.1"/>
</dbReference>
<evidence type="ECO:0000256" key="4">
    <source>
        <dbReference type="ARBA" id="ARBA00022448"/>
    </source>
</evidence>
<dbReference type="InterPro" id="IPR041647">
    <property type="entry name" value="IRK_C"/>
</dbReference>
<feature type="domain" description="Inward rectifier potassium channel C-terminal" evidence="20">
    <location>
        <begin position="187"/>
        <end position="357"/>
    </location>
</feature>
<dbReference type="SUPFAM" id="SSF81324">
    <property type="entry name" value="Voltage-gated potassium channels"/>
    <property type="match status" value="1"/>
</dbReference>
<dbReference type="GO" id="GO:0015467">
    <property type="term" value="F:G-protein activated inward rectifier potassium channel activity"/>
    <property type="evidence" value="ECO:0007669"/>
    <property type="project" value="InterPro"/>
</dbReference>
<dbReference type="FunFam" id="1.10.287.70:FF:000019">
    <property type="entry name" value="G protein-activated inward rectifier potassium channel 1"/>
    <property type="match status" value="1"/>
</dbReference>
<keyword evidence="21" id="KW-1185">Reference proteome</keyword>
<dbReference type="AlphaFoldDB" id="A0A6J1V5E9"/>
<dbReference type="InterPro" id="IPR014756">
    <property type="entry name" value="Ig_E-set"/>
</dbReference>
<dbReference type="GO" id="GO:0034765">
    <property type="term" value="P:regulation of monoatomic ion transmembrane transport"/>
    <property type="evidence" value="ECO:0007669"/>
    <property type="project" value="TreeGrafter"/>
</dbReference>
<keyword evidence="6 16" id="KW-0812">Transmembrane</keyword>
<evidence type="ECO:0000256" key="3">
    <source>
        <dbReference type="ARBA" id="ARBA00015495"/>
    </source>
</evidence>
<protein>
    <recommendedName>
        <fullName evidence="3">G protein-activated inward rectifier potassium channel 1</fullName>
    </recommendedName>
    <alternativeName>
        <fullName evidence="14">Inward rectifier K(+) channel Kir3.1</fullName>
    </alternativeName>
    <alternativeName>
        <fullName evidence="13">Potassium channel, inwardly rectifying subfamily J member 3</fullName>
    </alternativeName>
</protein>
<dbReference type="GeneID" id="113420255"/>
<keyword evidence="11 18" id="KW-0472">Membrane</keyword>
<evidence type="ECO:0000256" key="6">
    <source>
        <dbReference type="ARBA" id="ARBA00022692"/>
    </source>
</evidence>
<evidence type="ECO:0000256" key="18">
    <source>
        <dbReference type="SAM" id="Phobius"/>
    </source>
</evidence>
<evidence type="ECO:0000256" key="5">
    <source>
        <dbReference type="ARBA" id="ARBA00022538"/>
    </source>
</evidence>
<dbReference type="PANTHER" id="PTHR11767">
    <property type="entry name" value="INWARD RECTIFIER POTASSIUM CHANNEL"/>
    <property type="match status" value="1"/>
</dbReference>
<dbReference type="PRINTS" id="PR01327">
    <property type="entry name" value="KIR31CHANNEL"/>
</dbReference>
<reference evidence="22 23" key="1">
    <citation type="submission" date="2025-04" db="UniProtKB">
        <authorList>
            <consortium name="RefSeq"/>
        </authorList>
    </citation>
    <scope>IDENTIFICATION</scope>
</reference>
<dbReference type="GO" id="GO:0034702">
    <property type="term" value="C:monoatomic ion channel complex"/>
    <property type="evidence" value="ECO:0007669"/>
    <property type="project" value="UniProtKB-KW"/>
</dbReference>
<feature type="transmembrane region" description="Helical" evidence="18">
    <location>
        <begin position="151"/>
        <end position="175"/>
    </location>
</feature>
<name>A0A6J1V5E9_9SAUR</name>
<keyword evidence="4 16" id="KW-0813">Transport</keyword>
<dbReference type="KEGG" id="nss:113420235"/>
<dbReference type="KEGG" id="nss:113420255"/>
<evidence type="ECO:0000256" key="17">
    <source>
        <dbReference type="SAM" id="MobiDB-lite"/>
    </source>
</evidence>
<feature type="domain" description="Potassium channel inwardly rectifying transmembrane" evidence="19">
    <location>
        <begin position="40"/>
        <end position="180"/>
    </location>
</feature>
<dbReference type="SUPFAM" id="SSF81296">
    <property type="entry name" value="E set domains"/>
    <property type="match status" value="1"/>
</dbReference>
<keyword evidence="7 16" id="KW-0851">Voltage-gated channel</keyword>
<evidence type="ECO:0000256" key="10">
    <source>
        <dbReference type="ARBA" id="ARBA00023065"/>
    </source>
</evidence>
<evidence type="ECO:0000256" key="15">
    <source>
        <dbReference type="ARBA" id="ARBA00034430"/>
    </source>
</evidence>
<dbReference type="Pfam" id="PF01007">
    <property type="entry name" value="IRK"/>
    <property type="match status" value="1"/>
</dbReference>
<dbReference type="GeneTree" id="ENSGT01080000257365"/>
<dbReference type="FunFam" id="2.60.40.1400:FF:000006">
    <property type="entry name" value="G protein-activated inward rectifier potassium channel 1"/>
    <property type="match status" value="1"/>
</dbReference>
<dbReference type="GO" id="GO:0005886">
    <property type="term" value="C:plasma membrane"/>
    <property type="evidence" value="ECO:0007669"/>
    <property type="project" value="TreeGrafter"/>
</dbReference>
<evidence type="ECO:0000259" key="19">
    <source>
        <dbReference type="Pfam" id="PF01007"/>
    </source>
</evidence>
<keyword evidence="8 16" id="KW-0630">Potassium</keyword>
<keyword evidence="9 18" id="KW-1133">Transmembrane helix</keyword>
<dbReference type="GO" id="GO:1990573">
    <property type="term" value="P:potassium ion import across plasma membrane"/>
    <property type="evidence" value="ECO:0007669"/>
    <property type="project" value="TreeGrafter"/>
</dbReference>
<dbReference type="InterPro" id="IPR013518">
    <property type="entry name" value="K_chnl_inward-rec_Kir_cyto"/>
</dbReference>
<evidence type="ECO:0000256" key="16">
    <source>
        <dbReference type="RuleBase" id="RU003822"/>
    </source>
</evidence>
<feature type="region of interest" description="Disordered" evidence="17">
    <location>
        <begin position="451"/>
        <end position="496"/>
    </location>
</feature>
<evidence type="ECO:0000313" key="21">
    <source>
        <dbReference type="Proteomes" id="UP000504612"/>
    </source>
</evidence>
<evidence type="ECO:0000259" key="20">
    <source>
        <dbReference type="Pfam" id="PF17655"/>
    </source>
</evidence>
<evidence type="ECO:0000256" key="7">
    <source>
        <dbReference type="ARBA" id="ARBA00022882"/>
    </source>
</evidence>
<feature type="transmembrane region" description="Helical" evidence="18">
    <location>
        <begin position="77"/>
        <end position="101"/>
    </location>
</feature>
<evidence type="ECO:0000256" key="12">
    <source>
        <dbReference type="ARBA" id="ARBA00023303"/>
    </source>
</evidence>
<comment type="similarity">
    <text evidence="2">Belongs to the inward rectifier-type potassium channel (TC 1.A.2.1) family. KCNJ3 subfamily.</text>
</comment>
<evidence type="ECO:0000313" key="22">
    <source>
        <dbReference type="RefSeq" id="XP_026535861.1"/>
    </source>
</evidence>
<feature type="compositionally biased region" description="Low complexity" evidence="17">
    <location>
        <begin position="18"/>
        <end position="30"/>
    </location>
</feature>
<dbReference type="Gene3D" id="2.60.40.1400">
    <property type="entry name" value="G protein-activated inward rectifier potassium channel 1"/>
    <property type="match status" value="1"/>
</dbReference>
<evidence type="ECO:0000256" key="11">
    <source>
        <dbReference type="ARBA" id="ARBA00023136"/>
    </source>
</evidence>
<feature type="transmembrane region" description="Helical" evidence="18">
    <location>
        <begin position="113"/>
        <end position="131"/>
    </location>
</feature>
<organism evidence="21 23">
    <name type="scientific">Notechis scutatus</name>
    <name type="common">mainland tiger snake</name>
    <dbReference type="NCBI Taxonomy" id="8663"/>
    <lineage>
        <taxon>Eukaryota</taxon>
        <taxon>Metazoa</taxon>
        <taxon>Chordata</taxon>
        <taxon>Craniata</taxon>
        <taxon>Vertebrata</taxon>
        <taxon>Euteleostomi</taxon>
        <taxon>Lepidosauria</taxon>
        <taxon>Squamata</taxon>
        <taxon>Bifurcata</taxon>
        <taxon>Unidentata</taxon>
        <taxon>Episquamata</taxon>
        <taxon>Toxicofera</taxon>
        <taxon>Serpentes</taxon>
        <taxon>Colubroidea</taxon>
        <taxon>Elapidae</taxon>
        <taxon>Hydrophiinae</taxon>
        <taxon>Notechis</taxon>
    </lineage>
</organism>
<dbReference type="Gene3D" id="1.10.287.70">
    <property type="match status" value="1"/>
</dbReference>
<evidence type="ECO:0000256" key="13">
    <source>
        <dbReference type="ARBA" id="ARBA00031390"/>
    </source>
</evidence>
<feature type="region of interest" description="Disordered" evidence="17">
    <location>
        <begin position="17"/>
        <end position="38"/>
    </location>
</feature>
<accession>A0A6J1V5E9</accession>
<evidence type="ECO:0000256" key="2">
    <source>
        <dbReference type="ARBA" id="ARBA00009002"/>
    </source>
</evidence>
<evidence type="ECO:0000256" key="1">
    <source>
        <dbReference type="ARBA" id="ARBA00004141"/>
    </source>
</evidence>
<evidence type="ECO:0000256" key="8">
    <source>
        <dbReference type="ARBA" id="ARBA00022958"/>
    </source>
</evidence>
<dbReference type="InterPro" id="IPR016449">
    <property type="entry name" value="K_chnl_inward-rec_Kir"/>
</dbReference>
<keyword evidence="12 16" id="KW-0407">Ion channel</keyword>
<comment type="subcellular location">
    <subcellularLocation>
        <location evidence="1 16">Membrane</location>
        <topology evidence="1 16">Multi-pass membrane protein</topology>
    </subcellularLocation>
</comment>
<evidence type="ECO:0000256" key="9">
    <source>
        <dbReference type="ARBA" id="ARBA00022989"/>
    </source>
</evidence>
<dbReference type="InterPro" id="IPR040445">
    <property type="entry name" value="Kir_TM"/>
</dbReference>
<proteinExistence type="inferred from homology"/>
<dbReference type="PANTHER" id="PTHR11767:SF16">
    <property type="entry name" value="G PROTEIN-ACTIVATED INWARD RECTIFIER POTASSIUM CHANNEL 1"/>
    <property type="match status" value="1"/>
</dbReference>
<comment type="catalytic activity">
    <reaction evidence="15">
        <text>K(+)(in) = K(+)(out)</text>
        <dbReference type="Rhea" id="RHEA:29463"/>
        <dbReference type="ChEBI" id="CHEBI:29103"/>
    </reaction>
</comment>
<dbReference type="Proteomes" id="UP000504612">
    <property type="component" value="Unplaced"/>
</dbReference>
<keyword evidence="10 16" id="KW-0406">Ion transport</keyword>
<keyword evidence="5 16" id="KW-0633">Potassium transport</keyword>
<feature type="compositionally biased region" description="Polar residues" evidence="17">
    <location>
        <begin position="451"/>
        <end position="461"/>
    </location>
</feature>
<dbReference type="RefSeq" id="XP_026535861.1">
    <property type="nucleotide sequence ID" value="XM_026680076.1"/>
</dbReference>
<dbReference type="RefSeq" id="XP_026535883.1">
    <property type="nucleotide sequence ID" value="XM_026680098.1"/>
</dbReference>